<name>A0A5M9MH36_9EURO</name>
<dbReference type="Gene3D" id="3.40.50.1000">
    <property type="entry name" value="HAD superfamily/HAD-like"/>
    <property type="match status" value="1"/>
</dbReference>
<accession>A0A5M9MH36</accession>
<reference evidence="2 3" key="1">
    <citation type="submission" date="2019-08" db="EMBL/GenBank/DDBJ databases">
        <title>The genome sequence of a newly discovered highly antifungal drug resistant Aspergillus species, Aspergillus tanneri NIH 1004.</title>
        <authorList>
            <person name="Mounaud S."/>
            <person name="Singh I."/>
            <person name="Joardar V."/>
            <person name="Pakala S."/>
            <person name="Pakala S."/>
            <person name="Venepally P."/>
            <person name="Chung J.K."/>
            <person name="Losada L."/>
            <person name="Nierman W.C."/>
        </authorList>
    </citation>
    <scope>NUCLEOTIDE SEQUENCE [LARGE SCALE GENOMIC DNA]</scope>
    <source>
        <strain evidence="2 3">NIH1004</strain>
    </source>
</reference>
<sequence length="264" mass="29583">MVSNQSADTMHDELPYLKNHPSLIFFTDFDGTISLQDSNDYLVDNHGFGVDKREKLELELLKGNISFRDSFQTMLDSVRTPFNECLRALEENIQFDQHFVTFYHWAREHNIPIVVLSSGMEPIINALLKRLLGSKPENIFVVANDVESRKGKHINMDGGWQISFRDNSPFGHDKSHAIKPYAALGGQSRPILLYAGDGVSDLSAASETDILFAKSGMGLVRYCEQKGIPFVPFNDWASILATVQGIYENGYSSVIGHLSPQVKN</sequence>
<dbReference type="PANTHER" id="PTHR28181">
    <property type="entry name" value="UPF0655 PROTEIN YCR015C"/>
    <property type="match status" value="1"/>
</dbReference>
<dbReference type="GeneID" id="54332013"/>
<organism evidence="2 3">
    <name type="scientific">Aspergillus tanneri</name>
    <dbReference type="NCBI Taxonomy" id="1220188"/>
    <lineage>
        <taxon>Eukaryota</taxon>
        <taxon>Fungi</taxon>
        <taxon>Dikarya</taxon>
        <taxon>Ascomycota</taxon>
        <taxon>Pezizomycotina</taxon>
        <taxon>Eurotiomycetes</taxon>
        <taxon>Eurotiomycetidae</taxon>
        <taxon>Eurotiales</taxon>
        <taxon>Aspergillaceae</taxon>
        <taxon>Aspergillus</taxon>
        <taxon>Aspergillus subgen. Circumdati</taxon>
    </lineage>
</organism>
<dbReference type="NCBIfam" id="TIGR01488">
    <property type="entry name" value="HAD-SF-IB"/>
    <property type="match status" value="1"/>
</dbReference>
<dbReference type="VEuPathDB" id="FungiDB:EYZ11_008153"/>
<evidence type="ECO:0008006" key="4">
    <source>
        <dbReference type="Google" id="ProtNLM"/>
    </source>
</evidence>
<protein>
    <recommendedName>
        <fullName evidence="4">Phosphoserine phosphatase</fullName>
    </recommendedName>
</protein>
<dbReference type="EMBL" id="QUQM01000006">
    <property type="protein sequence ID" value="KAA8645096.1"/>
    <property type="molecule type" value="Genomic_DNA"/>
</dbReference>
<proteinExistence type="predicted"/>
<dbReference type="SUPFAM" id="SSF56784">
    <property type="entry name" value="HAD-like"/>
    <property type="match status" value="1"/>
</dbReference>
<dbReference type="Gene3D" id="3.90.1470.20">
    <property type="match status" value="1"/>
</dbReference>
<dbReference type="GO" id="GO:0016791">
    <property type="term" value="F:phosphatase activity"/>
    <property type="evidence" value="ECO:0007669"/>
    <property type="project" value="InterPro"/>
</dbReference>
<gene>
    <name evidence="2" type="ORF">ATNIH1004_009311</name>
</gene>
<evidence type="ECO:0000313" key="3">
    <source>
        <dbReference type="Proteomes" id="UP000324241"/>
    </source>
</evidence>
<dbReference type="Proteomes" id="UP000324241">
    <property type="component" value="Unassembled WGS sequence"/>
</dbReference>
<dbReference type="InterPro" id="IPR050849">
    <property type="entry name" value="HAD-like_hydrolase_phosphatase"/>
</dbReference>
<dbReference type="RefSeq" id="XP_033424457.1">
    <property type="nucleotide sequence ID" value="XM_033573905.1"/>
</dbReference>
<comment type="caution">
    <text evidence="2">The sequence shown here is derived from an EMBL/GenBank/DDBJ whole genome shotgun (WGS) entry which is preliminary data.</text>
</comment>
<dbReference type="InterPro" id="IPR023214">
    <property type="entry name" value="HAD_sf"/>
</dbReference>
<dbReference type="InterPro" id="IPR006384">
    <property type="entry name" value="HAD_hydro_PyrdxlP_Pase-like"/>
</dbReference>
<dbReference type="OrthoDB" id="10014216at2759"/>
<dbReference type="AlphaFoldDB" id="A0A5M9MH36"/>
<dbReference type="NCBIfam" id="TIGR01489">
    <property type="entry name" value="DKMTPPase-SF"/>
    <property type="match status" value="1"/>
</dbReference>
<dbReference type="Pfam" id="PF12710">
    <property type="entry name" value="HAD"/>
    <property type="match status" value="1"/>
</dbReference>
<evidence type="ECO:0000313" key="2">
    <source>
        <dbReference type="EMBL" id="KAA8645096.1"/>
    </source>
</evidence>
<dbReference type="PANTHER" id="PTHR28181:SF2">
    <property type="entry name" value="PHOSPHORIC MONOESTER HYDROLASE"/>
    <property type="match status" value="1"/>
</dbReference>
<evidence type="ECO:0000256" key="1">
    <source>
        <dbReference type="ARBA" id="ARBA00022801"/>
    </source>
</evidence>
<keyword evidence="1" id="KW-0378">Hydrolase</keyword>
<dbReference type="InterPro" id="IPR036412">
    <property type="entry name" value="HAD-like_sf"/>
</dbReference>